<proteinExistence type="predicted"/>
<dbReference type="AlphaFoldDB" id="T0QSA0"/>
<evidence type="ECO:0000256" key="1">
    <source>
        <dbReference type="ARBA" id="ARBA00022441"/>
    </source>
</evidence>
<sequence>MRKRSVFEVVEHALYLQSVEQRVTNGEDPATIDSFRKHKWKLQRSRDARPATPEPAEPVPDVVTTPRPSDTNSAAIDKNTVEVAPPETSSLANHIDAKRLAYQQYLLELISPALGNTPRVRLEPVVAHGTDAFDMAMPCARDGATLTACNDLLVLFGGAYLSDPGHAHPRAIVPRPMAANGTMHFSNHVFVFDPESHTWEMPRCTGRFPRGRADHSAMFLPPQLLVVFGGRGKHGIVFHDVHILDVELWSWTQSAPVESPLPGRFWHAAAMDRSSSRVFVFGGKDLQTVYGDFMELSIERDSPGKRHRWSEPLMMGTPPSPRFGATLLPLGAGHLAVVGGWEARSVPHQRARANHRLELYVLDLYTHIWSRPHLAQHVVTWSVPCERFLCQAFVMSKTLVVFGGYSYEPSAPSFEKAWFEREAPIAADTCHPQRYVHGMTLVPVHDPYVYKLDLNIMIWRRQPMTTASSGMQGLPTAVHGGSYPMLGTSGYVHAILADDPTHTALLRLTLTKPNPTIIDDHEHRDGDDMTLEVSTISTLPVV</sequence>
<dbReference type="Pfam" id="PF24681">
    <property type="entry name" value="Kelch_KLHDC2_KLHL20_DRC7"/>
    <property type="match status" value="1"/>
</dbReference>
<dbReference type="eggNOG" id="KOG0379">
    <property type="taxonomic scope" value="Eukaryota"/>
</dbReference>
<evidence type="ECO:0000313" key="5">
    <source>
        <dbReference type="Proteomes" id="UP000030762"/>
    </source>
</evidence>
<accession>T0QSA0</accession>
<keyword evidence="1" id="KW-0880">Kelch repeat</keyword>
<dbReference type="GeneID" id="19945895"/>
<dbReference type="OMA" id="MAMPCAR"/>
<dbReference type="STRING" id="1156394.T0QSA0"/>
<dbReference type="InterPro" id="IPR015915">
    <property type="entry name" value="Kelch-typ_b-propeller"/>
</dbReference>
<dbReference type="SUPFAM" id="SSF117281">
    <property type="entry name" value="Kelch motif"/>
    <property type="match status" value="1"/>
</dbReference>
<gene>
    <name evidence="4" type="ORF">SDRG_05168</name>
</gene>
<keyword evidence="5" id="KW-1185">Reference proteome</keyword>
<evidence type="ECO:0000256" key="3">
    <source>
        <dbReference type="SAM" id="MobiDB-lite"/>
    </source>
</evidence>
<feature type="region of interest" description="Disordered" evidence="3">
    <location>
        <begin position="41"/>
        <end position="88"/>
    </location>
</feature>
<dbReference type="EMBL" id="JH767144">
    <property type="protein sequence ID" value="EQC37571.1"/>
    <property type="molecule type" value="Genomic_DNA"/>
</dbReference>
<evidence type="ECO:0000256" key="2">
    <source>
        <dbReference type="ARBA" id="ARBA00022737"/>
    </source>
</evidence>
<dbReference type="VEuPathDB" id="FungiDB:SDRG_05168"/>
<dbReference type="Proteomes" id="UP000030762">
    <property type="component" value="Unassembled WGS sequence"/>
</dbReference>
<reference evidence="4 5" key="1">
    <citation type="submission" date="2012-04" db="EMBL/GenBank/DDBJ databases">
        <title>The Genome Sequence of Saprolegnia declina VS20.</title>
        <authorList>
            <consortium name="The Broad Institute Genome Sequencing Platform"/>
            <person name="Russ C."/>
            <person name="Nusbaum C."/>
            <person name="Tyler B."/>
            <person name="van West P."/>
            <person name="Dieguez-Uribeondo J."/>
            <person name="de Bruijn I."/>
            <person name="Tripathy S."/>
            <person name="Jiang R."/>
            <person name="Young S.K."/>
            <person name="Zeng Q."/>
            <person name="Gargeya S."/>
            <person name="Fitzgerald M."/>
            <person name="Haas B."/>
            <person name="Abouelleil A."/>
            <person name="Alvarado L."/>
            <person name="Arachchi H.M."/>
            <person name="Berlin A."/>
            <person name="Chapman S.B."/>
            <person name="Goldberg J."/>
            <person name="Griggs A."/>
            <person name="Gujja S."/>
            <person name="Hansen M."/>
            <person name="Howarth C."/>
            <person name="Imamovic A."/>
            <person name="Larimer J."/>
            <person name="McCowen C."/>
            <person name="Montmayeur A."/>
            <person name="Murphy C."/>
            <person name="Neiman D."/>
            <person name="Pearson M."/>
            <person name="Priest M."/>
            <person name="Roberts A."/>
            <person name="Saif S."/>
            <person name="Shea T."/>
            <person name="Sisk P."/>
            <person name="Sykes S."/>
            <person name="Wortman J."/>
            <person name="Nusbaum C."/>
            <person name="Birren B."/>
        </authorList>
    </citation>
    <scope>NUCLEOTIDE SEQUENCE [LARGE SCALE GENOMIC DNA]</scope>
    <source>
        <strain evidence="4 5">VS20</strain>
    </source>
</reference>
<dbReference type="Gene3D" id="2.120.10.80">
    <property type="entry name" value="Kelch-type beta propeller"/>
    <property type="match status" value="2"/>
</dbReference>
<keyword evidence="2" id="KW-0677">Repeat</keyword>
<name>T0QSA0_SAPDV</name>
<dbReference type="InParanoid" id="T0QSA0"/>
<dbReference type="PANTHER" id="PTHR46093:SF18">
    <property type="entry name" value="FIBRONECTIN TYPE-III DOMAIN-CONTAINING PROTEIN"/>
    <property type="match status" value="1"/>
</dbReference>
<protein>
    <submittedName>
        <fullName evidence="4">Uncharacterized protein</fullName>
    </submittedName>
</protein>
<evidence type="ECO:0000313" key="4">
    <source>
        <dbReference type="EMBL" id="EQC37571.1"/>
    </source>
</evidence>
<organism evidence="4 5">
    <name type="scientific">Saprolegnia diclina (strain VS20)</name>
    <dbReference type="NCBI Taxonomy" id="1156394"/>
    <lineage>
        <taxon>Eukaryota</taxon>
        <taxon>Sar</taxon>
        <taxon>Stramenopiles</taxon>
        <taxon>Oomycota</taxon>
        <taxon>Saprolegniomycetes</taxon>
        <taxon>Saprolegniales</taxon>
        <taxon>Saprolegniaceae</taxon>
        <taxon>Saprolegnia</taxon>
    </lineage>
</organism>
<dbReference type="RefSeq" id="XP_008609091.1">
    <property type="nucleotide sequence ID" value="XM_008610869.1"/>
</dbReference>
<dbReference type="PANTHER" id="PTHR46093">
    <property type="entry name" value="ACYL-COA-BINDING DOMAIN-CONTAINING PROTEIN 5"/>
    <property type="match status" value="1"/>
</dbReference>
<dbReference type="OrthoDB" id="45365at2759"/>